<evidence type="ECO:0000313" key="2">
    <source>
        <dbReference type="Proteomes" id="UP000192266"/>
    </source>
</evidence>
<keyword evidence="2" id="KW-1185">Reference proteome</keyword>
<dbReference type="RefSeq" id="WP_143434780.1">
    <property type="nucleotide sequence ID" value="NZ_FWWW01000049.1"/>
</dbReference>
<gene>
    <name evidence="1" type="ORF">SAMN00120144_1156</name>
</gene>
<accession>A0A1W1V469</accession>
<evidence type="ECO:0000313" key="1">
    <source>
        <dbReference type="EMBL" id="SMB88086.1"/>
    </source>
</evidence>
<organism evidence="1 2">
    <name type="scientific">Hymenobacter roseosalivarius DSM 11622</name>
    <dbReference type="NCBI Taxonomy" id="645990"/>
    <lineage>
        <taxon>Bacteria</taxon>
        <taxon>Pseudomonadati</taxon>
        <taxon>Bacteroidota</taxon>
        <taxon>Cytophagia</taxon>
        <taxon>Cytophagales</taxon>
        <taxon>Hymenobacteraceae</taxon>
        <taxon>Hymenobacter</taxon>
    </lineage>
</organism>
<dbReference type="AlphaFoldDB" id="A0A1W1V469"/>
<dbReference type="OrthoDB" id="9806939at2"/>
<proteinExistence type="predicted"/>
<sequence>MKPGAAPALAAEEELSSELVPAPVLAESPGVVTMSRYHSLLAHTKGRIKRIFFEPGQYVRKGHILVKGYNHNYVVAPVNGFVAEKLIDGSTYLTYNTVVASLLELEPFQMQLMPPSAYTQPVAPGWEARLSRWEDKSFAASGVVLGSHLSTDGTLVVDLRLRSLAGGNLTEGTKIRAVLAPPQVAVRSKSLRP</sequence>
<dbReference type="Gene3D" id="2.40.50.100">
    <property type="match status" value="1"/>
</dbReference>
<name>A0A1W1V469_9BACT</name>
<dbReference type="EMBL" id="FWWW01000049">
    <property type="protein sequence ID" value="SMB88086.1"/>
    <property type="molecule type" value="Genomic_DNA"/>
</dbReference>
<protein>
    <submittedName>
        <fullName evidence="1">Uncharacterized protein</fullName>
    </submittedName>
</protein>
<dbReference type="Proteomes" id="UP000192266">
    <property type="component" value="Unassembled WGS sequence"/>
</dbReference>
<reference evidence="1 2" key="1">
    <citation type="submission" date="2017-04" db="EMBL/GenBank/DDBJ databases">
        <authorList>
            <person name="Afonso C.L."/>
            <person name="Miller P.J."/>
            <person name="Scott M.A."/>
            <person name="Spackman E."/>
            <person name="Goraichik I."/>
            <person name="Dimitrov K.M."/>
            <person name="Suarez D.L."/>
            <person name="Swayne D.E."/>
        </authorList>
    </citation>
    <scope>NUCLEOTIDE SEQUENCE [LARGE SCALE GENOMIC DNA]</scope>
    <source>
        <strain evidence="1 2">DSM 11622</strain>
    </source>
</reference>